<keyword evidence="2" id="KW-0805">Transcription regulation</keyword>
<evidence type="ECO:0000256" key="1">
    <source>
        <dbReference type="ARBA" id="ARBA00004123"/>
    </source>
</evidence>
<dbReference type="RefSeq" id="XP_064854772.1">
    <property type="nucleotide sequence ID" value="XM_064998700.1"/>
</dbReference>
<comment type="similarity">
    <text evidence="7">Belongs to the NFYC/HAP5 subunit family.</text>
</comment>
<evidence type="ECO:0000256" key="7">
    <source>
        <dbReference type="ARBA" id="ARBA00038129"/>
    </source>
</evidence>
<dbReference type="GO" id="GO:0016602">
    <property type="term" value="C:CCAAT-binding factor complex"/>
    <property type="evidence" value="ECO:0007669"/>
    <property type="project" value="TreeGrafter"/>
</dbReference>
<gene>
    <name evidence="10" type="ORF">DASC09_051010</name>
</gene>
<keyword evidence="5" id="KW-0804">Transcription</keyword>
<dbReference type="Proteomes" id="UP001360560">
    <property type="component" value="Unassembled WGS sequence"/>
</dbReference>
<evidence type="ECO:0000256" key="5">
    <source>
        <dbReference type="ARBA" id="ARBA00023163"/>
    </source>
</evidence>
<dbReference type="PANTHER" id="PTHR10252:SF8">
    <property type="entry name" value="NUCLEAR TRANSCRIPTION FACTOR Y SUBUNIT GAMMA"/>
    <property type="match status" value="1"/>
</dbReference>
<evidence type="ECO:0000256" key="2">
    <source>
        <dbReference type="ARBA" id="ARBA00023015"/>
    </source>
</evidence>
<evidence type="ECO:0000256" key="4">
    <source>
        <dbReference type="ARBA" id="ARBA00023159"/>
    </source>
</evidence>
<dbReference type="GeneID" id="90075751"/>
<keyword evidence="3" id="KW-0238">DNA-binding</keyword>
<accession>A0AAV5QTB4</accession>
<feature type="compositionally biased region" description="Acidic residues" evidence="8">
    <location>
        <begin position="75"/>
        <end position="118"/>
    </location>
</feature>
<evidence type="ECO:0000256" key="3">
    <source>
        <dbReference type="ARBA" id="ARBA00023125"/>
    </source>
</evidence>
<feature type="compositionally biased region" description="Basic and acidic residues" evidence="8">
    <location>
        <begin position="46"/>
        <end position="61"/>
    </location>
</feature>
<name>A0AAV5QTB4_9ASCO</name>
<dbReference type="GO" id="GO:0046982">
    <property type="term" value="F:protein heterodimerization activity"/>
    <property type="evidence" value="ECO:0007669"/>
    <property type="project" value="InterPro"/>
</dbReference>
<dbReference type="GO" id="GO:0001228">
    <property type="term" value="F:DNA-binding transcription activator activity, RNA polymerase II-specific"/>
    <property type="evidence" value="ECO:0007669"/>
    <property type="project" value="TreeGrafter"/>
</dbReference>
<dbReference type="Gene3D" id="1.10.20.10">
    <property type="entry name" value="Histone, subunit A"/>
    <property type="match status" value="1"/>
</dbReference>
<keyword evidence="4" id="KW-0010">Activator</keyword>
<evidence type="ECO:0000259" key="9">
    <source>
        <dbReference type="Pfam" id="PF00125"/>
    </source>
</evidence>
<feature type="domain" description="Core Histone H2A/H2B/H3" evidence="9">
    <location>
        <begin position="150"/>
        <end position="223"/>
    </location>
</feature>
<keyword evidence="6" id="KW-0539">Nucleus</keyword>
<comment type="caution">
    <text evidence="10">The sequence shown here is derived from an EMBL/GenBank/DDBJ whole genome shotgun (WGS) entry which is preliminary data.</text>
</comment>
<protein>
    <submittedName>
        <fullName evidence="10">Hap5 protein</fullName>
    </submittedName>
</protein>
<organism evidence="10 11">
    <name type="scientific">Saccharomycopsis crataegensis</name>
    <dbReference type="NCBI Taxonomy" id="43959"/>
    <lineage>
        <taxon>Eukaryota</taxon>
        <taxon>Fungi</taxon>
        <taxon>Dikarya</taxon>
        <taxon>Ascomycota</taxon>
        <taxon>Saccharomycotina</taxon>
        <taxon>Saccharomycetes</taxon>
        <taxon>Saccharomycopsidaceae</taxon>
        <taxon>Saccharomycopsis</taxon>
    </lineage>
</organism>
<sequence>MAQPYEYDQQFVPQEQELYHDQSVAQHASDTQLQNHENQSQPQINGHEHHLQHMEKSRMDGADQNIEQQAVIIDNQEEREVEMERDEQQDLEDGEDDDEQEEGEDDDEEEEDEDDDDMNNAFANVGQGLTGQYKQMMMQYWQEVINSIERSDHDFKNHQLPLARIKKVMKTDEGVRMISAEAPILFAKGCDIFITELTMRAWIHAEENKRRTLQKSDISAALQKSDMFDFLIDIVPRDEEKPKRQNSTVGGASTRAAMSMPSVLGGAAHLGNINGVDGPGVVGSVSAAAYNPSNFYSDNSLNMEAALTESTTFNDEGSNALKANDINSTQSKYNSYLQQYNSGNVSSANTLNSLTTQTLNGNNGIANNSTDQTAQYLDQQYYQNTGNNNGNNPGVYNDLNEYGFE</sequence>
<proteinExistence type="inferred from homology"/>
<feature type="compositionally biased region" description="Polar residues" evidence="8">
    <location>
        <begin position="23"/>
        <end position="44"/>
    </location>
</feature>
<dbReference type="PANTHER" id="PTHR10252">
    <property type="entry name" value="HISTONE-LIKE TRANSCRIPTION FACTOR CCAAT-RELATED"/>
    <property type="match status" value="1"/>
</dbReference>
<dbReference type="InterPro" id="IPR050568">
    <property type="entry name" value="Transcr_DNA_Rep_Reg"/>
</dbReference>
<feature type="region of interest" description="Disordered" evidence="8">
    <location>
        <begin position="1"/>
        <end position="124"/>
    </location>
</feature>
<dbReference type="AlphaFoldDB" id="A0AAV5QTB4"/>
<keyword evidence="11" id="KW-1185">Reference proteome</keyword>
<dbReference type="GO" id="GO:0000978">
    <property type="term" value="F:RNA polymerase II cis-regulatory region sequence-specific DNA binding"/>
    <property type="evidence" value="ECO:0007669"/>
    <property type="project" value="TreeGrafter"/>
</dbReference>
<dbReference type="FunFam" id="1.10.20.10:FF:000017">
    <property type="entry name" value="Ccaat-binding factor complex subunit"/>
    <property type="match status" value="1"/>
</dbReference>
<evidence type="ECO:0000256" key="6">
    <source>
        <dbReference type="ARBA" id="ARBA00023242"/>
    </source>
</evidence>
<evidence type="ECO:0000256" key="8">
    <source>
        <dbReference type="SAM" id="MobiDB-lite"/>
    </source>
</evidence>
<reference evidence="10 11" key="1">
    <citation type="journal article" date="2023" name="Elife">
        <title>Identification of key yeast species and microbe-microbe interactions impacting larval growth of Drosophila in the wild.</title>
        <authorList>
            <person name="Mure A."/>
            <person name="Sugiura Y."/>
            <person name="Maeda R."/>
            <person name="Honda K."/>
            <person name="Sakurai N."/>
            <person name="Takahashi Y."/>
            <person name="Watada M."/>
            <person name="Katoh T."/>
            <person name="Gotoh A."/>
            <person name="Gotoh Y."/>
            <person name="Taniguchi I."/>
            <person name="Nakamura K."/>
            <person name="Hayashi T."/>
            <person name="Katayama T."/>
            <person name="Uemura T."/>
            <person name="Hattori Y."/>
        </authorList>
    </citation>
    <scope>NUCLEOTIDE SEQUENCE [LARGE SCALE GENOMIC DNA]</scope>
    <source>
        <strain evidence="10 11">SC-9</strain>
    </source>
</reference>
<dbReference type="EMBL" id="BTFZ01000012">
    <property type="protein sequence ID" value="GMM37776.1"/>
    <property type="molecule type" value="Genomic_DNA"/>
</dbReference>
<dbReference type="Pfam" id="PF00125">
    <property type="entry name" value="Histone"/>
    <property type="match status" value="1"/>
</dbReference>
<comment type="subcellular location">
    <subcellularLocation>
        <location evidence="1">Nucleus</location>
    </subcellularLocation>
</comment>
<dbReference type="InterPro" id="IPR007125">
    <property type="entry name" value="H2A/H2B/H3"/>
</dbReference>
<evidence type="ECO:0000313" key="11">
    <source>
        <dbReference type="Proteomes" id="UP001360560"/>
    </source>
</evidence>
<dbReference type="InterPro" id="IPR009072">
    <property type="entry name" value="Histone-fold"/>
</dbReference>
<dbReference type="CDD" id="cd22908">
    <property type="entry name" value="HFD_NFYC-like"/>
    <property type="match status" value="1"/>
</dbReference>
<evidence type="ECO:0000313" key="10">
    <source>
        <dbReference type="EMBL" id="GMM37776.1"/>
    </source>
</evidence>
<dbReference type="SUPFAM" id="SSF47113">
    <property type="entry name" value="Histone-fold"/>
    <property type="match status" value="1"/>
</dbReference>